<protein>
    <submittedName>
        <fullName evidence="2">Uncharacterized protein</fullName>
    </submittedName>
</protein>
<organism evidence="2 3">
    <name type="scientific">Deinococcus humi</name>
    <dbReference type="NCBI Taxonomy" id="662880"/>
    <lineage>
        <taxon>Bacteria</taxon>
        <taxon>Thermotogati</taxon>
        <taxon>Deinococcota</taxon>
        <taxon>Deinococci</taxon>
        <taxon>Deinococcales</taxon>
        <taxon>Deinococcaceae</taxon>
        <taxon>Deinococcus</taxon>
    </lineage>
</organism>
<evidence type="ECO:0000313" key="3">
    <source>
        <dbReference type="Proteomes" id="UP000552709"/>
    </source>
</evidence>
<sequence length="54" mass="6028">MLPLSHDARQAILERQAHLLELLVDMQPNHKDGDDTNGGMASCTEEIHRPSCMT</sequence>
<gene>
    <name evidence="2" type="ORF">HNQ08_002669</name>
</gene>
<feature type="compositionally biased region" description="Basic and acidic residues" evidence="1">
    <location>
        <begin position="45"/>
        <end position="54"/>
    </location>
</feature>
<comment type="caution">
    <text evidence="2">The sequence shown here is derived from an EMBL/GenBank/DDBJ whole genome shotgun (WGS) entry which is preliminary data.</text>
</comment>
<reference evidence="2 3" key="1">
    <citation type="submission" date="2020-08" db="EMBL/GenBank/DDBJ databases">
        <title>Genomic Encyclopedia of Type Strains, Phase IV (KMG-IV): sequencing the most valuable type-strain genomes for metagenomic binning, comparative biology and taxonomic classification.</title>
        <authorList>
            <person name="Goeker M."/>
        </authorList>
    </citation>
    <scope>NUCLEOTIDE SEQUENCE [LARGE SCALE GENOMIC DNA]</scope>
    <source>
        <strain evidence="2 3">DSM 27939</strain>
    </source>
</reference>
<name>A0A7W8JVH1_9DEIO</name>
<proteinExistence type="predicted"/>
<dbReference type="Proteomes" id="UP000552709">
    <property type="component" value="Unassembled WGS sequence"/>
</dbReference>
<feature type="region of interest" description="Disordered" evidence="1">
    <location>
        <begin position="30"/>
        <end position="54"/>
    </location>
</feature>
<evidence type="ECO:0000313" key="2">
    <source>
        <dbReference type="EMBL" id="MBB5363563.1"/>
    </source>
</evidence>
<keyword evidence="3" id="KW-1185">Reference proteome</keyword>
<dbReference type="EMBL" id="JACHFL010000006">
    <property type="protein sequence ID" value="MBB5363563.1"/>
    <property type="molecule type" value="Genomic_DNA"/>
</dbReference>
<dbReference type="AlphaFoldDB" id="A0A7W8JVH1"/>
<evidence type="ECO:0000256" key="1">
    <source>
        <dbReference type="SAM" id="MobiDB-lite"/>
    </source>
</evidence>
<accession>A0A7W8JVH1</accession>